<evidence type="ECO:0000313" key="3">
    <source>
        <dbReference type="Proteomes" id="UP000095131"/>
    </source>
</evidence>
<protein>
    <submittedName>
        <fullName evidence="2">Uncharacterized protein</fullName>
    </submittedName>
</protein>
<evidence type="ECO:0000256" key="1">
    <source>
        <dbReference type="SAM" id="Coils"/>
    </source>
</evidence>
<accession>A0A1E3WJ19</accession>
<evidence type="ECO:0000313" key="2">
    <source>
        <dbReference type="EMBL" id="ODS09766.1"/>
    </source>
</evidence>
<keyword evidence="1" id="KW-0175">Coiled coil</keyword>
<gene>
    <name evidence="2" type="ORF">VSF3289_03228</name>
</gene>
<comment type="caution">
    <text evidence="2">The sequence shown here is derived from an EMBL/GenBank/DDBJ whole genome shotgun (WGS) entry which is preliminary data.</text>
</comment>
<dbReference type="Proteomes" id="UP000095131">
    <property type="component" value="Unassembled WGS sequence"/>
</dbReference>
<feature type="coiled-coil region" evidence="1">
    <location>
        <begin position="22"/>
        <end position="102"/>
    </location>
</feature>
<dbReference type="RefSeq" id="WP_069447415.1">
    <property type="nucleotide sequence ID" value="NZ_MDCJ01000003.1"/>
</dbReference>
<reference evidence="2 3" key="1">
    <citation type="submission" date="2016-08" db="EMBL/GenBank/DDBJ databases">
        <title>Genome sequencing of Vibrio scophthalmi strain FP3289, an isolated from Paralichthys olivaceus.</title>
        <authorList>
            <person name="Han H.-J."/>
        </authorList>
    </citation>
    <scope>NUCLEOTIDE SEQUENCE [LARGE SCALE GENOMIC DNA]</scope>
    <source>
        <strain evidence="2 3">FP3289</strain>
    </source>
</reference>
<dbReference type="AlphaFoldDB" id="A0A1E3WJ19"/>
<sequence length="122" mass="13983">MTLVTYIKTAVIAAVLLLMWRNVNLSNEVDELTAEKDALSSLLIQKQQENDSLSGRIDALVEKQHQTQFDMDNALATEKKRAGKLSQQVQQLEQELERESCYDEPIKYPDTWVSGYPNHYPI</sequence>
<dbReference type="OrthoDB" id="5906142at2"/>
<dbReference type="EMBL" id="MDCJ01000003">
    <property type="protein sequence ID" value="ODS09766.1"/>
    <property type="molecule type" value="Genomic_DNA"/>
</dbReference>
<name>A0A1E3WJ19_9VIBR</name>
<organism evidence="2 3">
    <name type="scientific">Vibrio scophthalmi</name>
    <dbReference type="NCBI Taxonomy" id="45658"/>
    <lineage>
        <taxon>Bacteria</taxon>
        <taxon>Pseudomonadati</taxon>
        <taxon>Pseudomonadota</taxon>
        <taxon>Gammaproteobacteria</taxon>
        <taxon>Vibrionales</taxon>
        <taxon>Vibrionaceae</taxon>
        <taxon>Vibrio</taxon>
    </lineage>
</organism>
<proteinExistence type="predicted"/>